<evidence type="ECO:0000313" key="11">
    <source>
        <dbReference type="Proteomes" id="UP000788993"/>
    </source>
</evidence>
<evidence type="ECO:0000256" key="5">
    <source>
        <dbReference type="ARBA" id="ARBA00022552"/>
    </source>
</evidence>
<reference evidence="10" key="1">
    <citation type="journal article" date="2021" name="Open Biol.">
        <title>Shared evolutionary footprints suggest mitochondrial oxidative damage underlies multiple complex I losses in fungi.</title>
        <authorList>
            <person name="Schikora-Tamarit M.A."/>
            <person name="Marcet-Houben M."/>
            <person name="Nosek J."/>
            <person name="Gabaldon T."/>
        </authorList>
    </citation>
    <scope>NUCLEOTIDE SEQUENCE</scope>
    <source>
        <strain evidence="10">NCAIM Y.01608</strain>
    </source>
</reference>
<dbReference type="InterPro" id="IPR019310">
    <property type="entry name" value="Efg1"/>
</dbReference>
<dbReference type="EMBL" id="JAEUBD010001266">
    <property type="protein sequence ID" value="KAH3663235.1"/>
    <property type="molecule type" value="Genomic_DNA"/>
</dbReference>
<dbReference type="InterPro" id="IPR050786">
    <property type="entry name" value="EFG1_rRNA-proc"/>
</dbReference>
<comment type="similarity">
    <text evidence="2">Belongs to the EFG1 family.</text>
</comment>
<proteinExistence type="inferred from homology"/>
<dbReference type="GO" id="GO:0005730">
    <property type="term" value="C:nucleolus"/>
    <property type="evidence" value="ECO:0007669"/>
    <property type="project" value="UniProtKB-SubCell"/>
</dbReference>
<feature type="coiled-coil region" evidence="8">
    <location>
        <begin position="43"/>
        <end position="101"/>
    </location>
</feature>
<dbReference type="GO" id="GO:0000462">
    <property type="term" value="P:maturation of SSU-rRNA from tricistronic rRNA transcript (SSU-rRNA, 5.8S rRNA, LSU-rRNA)"/>
    <property type="evidence" value="ECO:0007669"/>
    <property type="project" value="TreeGrafter"/>
</dbReference>
<protein>
    <recommendedName>
        <fullName evidence="3">rRNA-processing protein EFG1</fullName>
    </recommendedName>
    <alternativeName>
        <fullName evidence="4">rRNA-processing protein efg1</fullName>
    </alternativeName>
</protein>
<comment type="caution">
    <text evidence="10">The sequence shown here is derived from an EMBL/GenBank/DDBJ whole genome shotgun (WGS) entry which is preliminary data.</text>
</comment>
<evidence type="ECO:0000256" key="6">
    <source>
        <dbReference type="ARBA" id="ARBA00023054"/>
    </source>
</evidence>
<dbReference type="Pfam" id="PF10153">
    <property type="entry name" value="Efg1"/>
    <property type="match status" value="1"/>
</dbReference>
<feature type="region of interest" description="Disordered" evidence="9">
    <location>
        <begin position="201"/>
        <end position="222"/>
    </location>
</feature>
<evidence type="ECO:0000256" key="2">
    <source>
        <dbReference type="ARBA" id="ARBA00006916"/>
    </source>
</evidence>
<keyword evidence="6 8" id="KW-0175">Coiled coil</keyword>
<reference evidence="10" key="2">
    <citation type="submission" date="2021-01" db="EMBL/GenBank/DDBJ databases">
        <authorList>
            <person name="Schikora-Tamarit M.A."/>
        </authorList>
    </citation>
    <scope>NUCLEOTIDE SEQUENCE</scope>
    <source>
        <strain evidence="10">NCAIM Y.01608</strain>
    </source>
</reference>
<evidence type="ECO:0000256" key="1">
    <source>
        <dbReference type="ARBA" id="ARBA00004604"/>
    </source>
</evidence>
<gene>
    <name evidence="10" type="ORF">OGATHE_004811</name>
</gene>
<dbReference type="Proteomes" id="UP000788993">
    <property type="component" value="Unassembled WGS sequence"/>
</dbReference>
<name>A0A1B7SJF9_9ASCO</name>
<dbReference type="AlphaFoldDB" id="A0A1B7SJF9"/>
<dbReference type="GO" id="GO:0030688">
    <property type="term" value="C:preribosome, small subunit precursor"/>
    <property type="evidence" value="ECO:0007669"/>
    <property type="project" value="TreeGrafter"/>
</dbReference>
<dbReference type="PANTHER" id="PTHR33911:SF1">
    <property type="entry name" value="RRNA-PROCESSING PROTEIN EFG1"/>
    <property type="match status" value="1"/>
</dbReference>
<dbReference type="OrthoDB" id="47732at2759"/>
<evidence type="ECO:0000256" key="8">
    <source>
        <dbReference type="SAM" id="Coils"/>
    </source>
</evidence>
<keyword evidence="5" id="KW-0698">rRNA processing</keyword>
<evidence type="ECO:0000256" key="3">
    <source>
        <dbReference type="ARBA" id="ARBA00018689"/>
    </source>
</evidence>
<feature type="compositionally biased region" description="Polar residues" evidence="9">
    <location>
        <begin position="201"/>
        <end position="214"/>
    </location>
</feature>
<dbReference type="RefSeq" id="XP_018211518.1">
    <property type="nucleotide sequence ID" value="XM_018357371.1"/>
</dbReference>
<accession>A0A1B7SJF9</accession>
<evidence type="ECO:0000256" key="9">
    <source>
        <dbReference type="SAM" id="MobiDB-lite"/>
    </source>
</evidence>
<evidence type="ECO:0000313" key="10">
    <source>
        <dbReference type="EMBL" id="KAH3663235.1"/>
    </source>
</evidence>
<keyword evidence="11" id="KW-1185">Reference proteome</keyword>
<organism evidence="10 11">
    <name type="scientific">Ogataea polymorpha</name>
    <dbReference type="NCBI Taxonomy" id="460523"/>
    <lineage>
        <taxon>Eukaryota</taxon>
        <taxon>Fungi</taxon>
        <taxon>Dikarya</taxon>
        <taxon>Ascomycota</taxon>
        <taxon>Saccharomycotina</taxon>
        <taxon>Pichiomycetes</taxon>
        <taxon>Pichiales</taxon>
        <taxon>Pichiaceae</taxon>
        <taxon>Ogataea</taxon>
    </lineage>
</organism>
<sequence>MAKTHSSGVDISGVIGQGSSKIKKKIRDITRLLKRDNLASNVRLENERALEALKSELAAVQATLKAKKLAQRYHKVRFFERKKAVRRYKRALKELKELEAKDGDPKAIKKEIKKQKKVVRHCEVDLAYVLNFPKTEKYIALYASNTDTSGLSEKALRGIQKTEAKRTEYRKKFGELLNSGKLEVSLEDGIKIINKETIDWTSEQPETATDQKQTAPEDDFFD</sequence>
<evidence type="ECO:0000256" key="4">
    <source>
        <dbReference type="ARBA" id="ARBA00019827"/>
    </source>
</evidence>
<evidence type="ECO:0000256" key="7">
    <source>
        <dbReference type="ARBA" id="ARBA00023242"/>
    </source>
</evidence>
<comment type="subcellular location">
    <subcellularLocation>
        <location evidence="1">Nucleus</location>
        <location evidence="1">Nucleolus</location>
    </subcellularLocation>
</comment>
<dbReference type="PANTHER" id="PTHR33911">
    <property type="entry name" value="RRNA-PROCESSING PROTEIN EFG1"/>
    <property type="match status" value="1"/>
</dbReference>
<keyword evidence="7" id="KW-0539">Nucleus</keyword>